<dbReference type="OMA" id="NNDKDER"/>
<dbReference type="PANTHER" id="PTHR36855">
    <property type="entry name" value="CHROMOSOME 10, WHOLE GENOME SHOTGUN SEQUENCE"/>
    <property type="match status" value="1"/>
</dbReference>
<dbReference type="GeneID" id="5231586"/>
<dbReference type="VEuPathDB" id="FungiDB:LELG_04213"/>
<organism evidence="4 5">
    <name type="scientific">Lodderomyces elongisporus (strain ATCC 11503 / CBS 2605 / JCM 1781 / NBRC 1676 / NRRL YB-4239)</name>
    <name type="common">Yeast</name>
    <name type="synonym">Saccharomyces elongisporus</name>
    <dbReference type="NCBI Taxonomy" id="379508"/>
    <lineage>
        <taxon>Eukaryota</taxon>
        <taxon>Fungi</taxon>
        <taxon>Dikarya</taxon>
        <taxon>Ascomycota</taxon>
        <taxon>Saccharomycotina</taxon>
        <taxon>Pichiomycetes</taxon>
        <taxon>Debaryomycetaceae</taxon>
        <taxon>Candida/Lodderomyces clade</taxon>
        <taxon>Lodderomyces</taxon>
    </lineage>
</organism>
<dbReference type="eggNOG" id="ENOG502S7YV">
    <property type="taxonomic scope" value="Eukaryota"/>
</dbReference>
<dbReference type="HOGENOM" id="CLU_070882_2_1_1"/>
<name>A5E3M5_LODEL</name>
<feature type="domain" description="Peroxisomal membrane protein PEX14-like KPWE" evidence="2">
    <location>
        <begin position="138"/>
        <end position="185"/>
    </location>
</feature>
<dbReference type="EMBL" id="CH981529">
    <property type="protein sequence ID" value="EDK46033.1"/>
    <property type="molecule type" value="Genomic_DNA"/>
</dbReference>
<dbReference type="Pfam" id="PF25871">
    <property type="entry name" value="HTH_76"/>
    <property type="match status" value="1"/>
</dbReference>
<reference evidence="4 5" key="1">
    <citation type="journal article" date="2009" name="Nature">
        <title>Evolution of pathogenicity and sexual reproduction in eight Candida genomes.</title>
        <authorList>
            <person name="Butler G."/>
            <person name="Rasmussen M.D."/>
            <person name="Lin M.F."/>
            <person name="Santos M.A."/>
            <person name="Sakthikumar S."/>
            <person name="Munro C.A."/>
            <person name="Rheinbay E."/>
            <person name="Grabherr M."/>
            <person name="Forche A."/>
            <person name="Reedy J.L."/>
            <person name="Agrafioti I."/>
            <person name="Arnaud M.B."/>
            <person name="Bates S."/>
            <person name="Brown A.J."/>
            <person name="Brunke S."/>
            <person name="Costanzo M.C."/>
            <person name="Fitzpatrick D.A."/>
            <person name="de Groot P.W."/>
            <person name="Harris D."/>
            <person name="Hoyer L.L."/>
            <person name="Hube B."/>
            <person name="Klis F.M."/>
            <person name="Kodira C."/>
            <person name="Lennard N."/>
            <person name="Logue M.E."/>
            <person name="Martin R."/>
            <person name="Neiman A.M."/>
            <person name="Nikolaou E."/>
            <person name="Quail M.A."/>
            <person name="Quinn J."/>
            <person name="Santos M.C."/>
            <person name="Schmitzberger F.F."/>
            <person name="Sherlock G."/>
            <person name="Shah P."/>
            <person name="Silverstein K.A."/>
            <person name="Skrzypek M.S."/>
            <person name="Soll D."/>
            <person name="Staggs R."/>
            <person name="Stansfield I."/>
            <person name="Stumpf M.P."/>
            <person name="Sudbery P.E."/>
            <person name="Srikantha T."/>
            <person name="Zeng Q."/>
            <person name="Berman J."/>
            <person name="Berriman M."/>
            <person name="Heitman J."/>
            <person name="Gow N.A."/>
            <person name="Lorenz M.C."/>
            <person name="Birren B.W."/>
            <person name="Kellis M."/>
            <person name="Cuomo C.A."/>
        </authorList>
    </citation>
    <scope>NUCLEOTIDE SEQUENCE [LARGE SCALE GENOMIC DNA]</scope>
    <source>
        <strain evidence="5">ATCC 11503 / BCRC 21390 / CBS 2605 / JCM 1781 / NBRC 1676 / NRRL YB-4239</strain>
    </source>
</reference>
<evidence type="ECO:0000259" key="3">
    <source>
        <dbReference type="Pfam" id="PF25871"/>
    </source>
</evidence>
<dbReference type="OrthoDB" id="9936937at2759"/>
<feature type="compositionally biased region" description="Basic and acidic residues" evidence="1">
    <location>
        <begin position="97"/>
        <end position="106"/>
    </location>
</feature>
<sequence length="188" mass="21270">MSNPQEQVYIEFLNYDWEKSEDFQKHLKELGLAAGVTSNSTSAADSNQLIEQAKSFFFCQETGHILSLDDYEDWKLHNGDKYDRNAKIIEIAEDEDLKSNNDKASKEPSSSARATNIEQSRQANSSNGDENGEDGEPPYSSNYQNLVELIMTGKPVPGIKEIPDTVLRDQGSVSHEQQRKKPWEQLQN</sequence>
<accession>A5E3M5</accession>
<keyword evidence="5" id="KW-1185">Reference proteome</keyword>
<dbReference type="KEGG" id="lel:PVL30_003938"/>
<protein>
    <submittedName>
        <fullName evidence="4">Uncharacterized protein</fullName>
    </submittedName>
</protein>
<feature type="domain" description="PEX14-like helix-turn-helix" evidence="3">
    <location>
        <begin position="6"/>
        <end position="78"/>
    </location>
</feature>
<evidence type="ECO:0000256" key="1">
    <source>
        <dbReference type="SAM" id="MobiDB-lite"/>
    </source>
</evidence>
<gene>
    <name evidence="4" type="ORF">LELG_04213</name>
</gene>
<feature type="region of interest" description="Disordered" evidence="1">
    <location>
        <begin position="94"/>
        <end position="188"/>
    </location>
</feature>
<dbReference type="InParanoid" id="A5E3M5"/>
<dbReference type="STRING" id="379508.A5E3M5"/>
<dbReference type="AlphaFoldDB" id="A5E3M5"/>
<dbReference type="Proteomes" id="UP000001996">
    <property type="component" value="Unassembled WGS sequence"/>
</dbReference>
<dbReference type="InterPro" id="IPR040554">
    <property type="entry name" value="KPWE_PEX14_dom"/>
</dbReference>
<dbReference type="PANTHER" id="PTHR36855:SF1">
    <property type="entry name" value="PEROXISOME MEMBRANE ANCHOR PROTEIN PEX14P N-TERMINAL DOMAIN-CONTAINING PROTEIN"/>
    <property type="match status" value="1"/>
</dbReference>
<feature type="compositionally biased region" description="Polar residues" evidence="1">
    <location>
        <begin position="107"/>
        <end position="129"/>
    </location>
</feature>
<evidence type="ECO:0000313" key="4">
    <source>
        <dbReference type="EMBL" id="EDK46033.1"/>
    </source>
</evidence>
<dbReference type="Pfam" id="PF17733">
    <property type="entry name" value="KPWE_dom"/>
    <property type="match status" value="1"/>
</dbReference>
<evidence type="ECO:0000259" key="2">
    <source>
        <dbReference type="Pfam" id="PF17733"/>
    </source>
</evidence>
<evidence type="ECO:0000313" key="5">
    <source>
        <dbReference type="Proteomes" id="UP000001996"/>
    </source>
</evidence>
<dbReference type="InterPro" id="IPR058841">
    <property type="entry name" value="HTH_76"/>
</dbReference>
<feature type="compositionally biased region" description="Basic and acidic residues" evidence="1">
    <location>
        <begin position="176"/>
        <end position="188"/>
    </location>
</feature>
<proteinExistence type="predicted"/>